<keyword evidence="3" id="KW-0547">Nucleotide-binding</keyword>
<comment type="similarity">
    <text evidence="1">Belongs to the protein kinase superfamily. STE Ser/Thr protein kinase family. MAP kinase kinase kinase subfamily.</text>
</comment>
<accession>A0A427A5U7</accession>
<evidence type="ECO:0000313" key="8">
    <source>
        <dbReference type="EMBL" id="RRT71615.1"/>
    </source>
</evidence>
<dbReference type="PROSITE" id="PS50011">
    <property type="entry name" value="PROTEIN_KINASE_DOM"/>
    <property type="match status" value="1"/>
</dbReference>
<evidence type="ECO:0000256" key="1">
    <source>
        <dbReference type="ARBA" id="ARBA00006529"/>
    </source>
</evidence>
<dbReference type="SUPFAM" id="SSF56112">
    <property type="entry name" value="Protein kinase-like (PK-like)"/>
    <property type="match status" value="1"/>
</dbReference>
<dbReference type="InterPro" id="IPR000719">
    <property type="entry name" value="Prot_kinase_dom"/>
</dbReference>
<feature type="compositionally biased region" description="Basic and acidic residues" evidence="6">
    <location>
        <begin position="206"/>
        <end position="221"/>
    </location>
</feature>
<dbReference type="AlphaFoldDB" id="A0A427A5U7"/>
<evidence type="ECO:0000313" key="9">
    <source>
        <dbReference type="Proteomes" id="UP000287651"/>
    </source>
</evidence>
<evidence type="ECO:0000256" key="5">
    <source>
        <dbReference type="ARBA" id="ARBA00022840"/>
    </source>
</evidence>
<feature type="compositionally biased region" description="Low complexity" evidence="6">
    <location>
        <begin position="168"/>
        <end position="183"/>
    </location>
</feature>
<comment type="caution">
    <text evidence="8">The sequence shown here is derived from an EMBL/GenBank/DDBJ whole genome shotgun (WGS) entry which is preliminary data.</text>
</comment>
<evidence type="ECO:0000256" key="6">
    <source>
        <dbReference type="SAM" id="MobiDB-lite"/>
    </source>
</evidence>
<gene>
    <name evidence="8" type="ORF">B296_00027658</name>
</gene>
<keyword evidence="5" id="KW-0067">ATP-binding</keyword>
<evidence type="ECO:0000256" key="2">
    <source>
        <dbReference type="ARBA" id="ARBA00022679"/>
    </source>
</evidence>
<evidence type="ECO:0000256" key="3">
    <source>
        <dbReference type="ARBA" id="ARBA00022741"/>
    </source>
</evidence>
<dbReference type="PANTHER" id="PTHR48016">
    <property type="entry name" value="MAP KINASE KINASE KINASE SSK2-RELATED-RELATED"/>
    <property type="match status" value="1"/>
</dbReference>
<dbReference type="Proteomes" id="UP000287651">
    <property type="component" value="Unassembled WGS sequence"/>
</dbReference>
<dbReference type="PANTHER" id="PTHR48016:SF8">
    <property type="entry name" value="MITOGEN-ACTIVATED PROTEIN KINASE KINASE KINASE 3"/>
    <property type="match status" value="1"/>
</dbReference>
<dbReference type="GO" id="GO:0005524">
    <property type="term" value="F:ATP binding"/>
    <property type="evidence" value="ECO:0007669"/>
    <property type="project" value="UniProtKB-KW"/>
</dbReference>
<keyword evidence="2" id="KW-0808">Transferase</keyword>
<feature type="region of interest" description="Disordered" evidence="6">
    <location>
        <begin position="1"/>
        <end position="21"/>
    </location>
</feature>
<dbReference type="InterPro" id="IPR050538">
    <property type="entry name" value="MAP_kinase_kinase_kinase"/>
</dbReference>
<reference evidence="8 9" key="1">
    <citation type="journal article" date="2014" name="Agronomy (Basel)">
        <title>A Draft Genome Sequence for Ensete ventricosum, the Drought-Tolerant Tree Against Hunger.</title>
        <authorList>
            <person name="Harrison J."/>
            <person name="Moore K.A."/>
            <person name="Paszkiewicz K."/>
            <person name="Jones T."/>
            <person name="Grant M."/>
            <person name="Ambacheew D."/>
            <person name="Muzemil S."/>
            <person name="Studholme D.J."/>
        </authorList>
    </citation>
    <scope>NUCLEOTIDE SEQUENCE [LARGE SCALE GENOMIC DNA]</scope>
</reference>
<dbReference type="GO" id="GO:0004709">
    <property type="term" value="F:MAP kinase kinase kinase activity"/>
    <property type="evidence" value="ECO:0007669"/>
    <property type="project" value="TreeGrafter"/>
</dbReference>
<dbReference type="InterPro" id="IPR011009">
    <property type="entry name" value="Kinase-like_dom_sf"/>
</dbReference>
<name>A0A427A5U7_ENSVE</name>
<dbReference type="GO" id="GO:0005737">
    <property type="term" value="C:cytoplasm"/>
    <property type="evidence" value="ECO:0007669"/>
    <property type="project" value="TreeGrafter"/>
</dbReference>
<feature type="region of interest" description="Disordered" evidence="6">
    <location>
        <begin position="274"/>
        <end position="326"/>
    </location>
</feature>
<feature type="region of interest" description="Disordered" evidence="6">
    <location>
        <begin position="62"/>
        <end position="102"/>
    </location>
</feature>
<proteinExistence type="inferred from homology"/>
<evidence type="ECO:0000256" key="4">
    <source>
        <dbReference type="ARBA" id="ARBA00022777"/>
    </source>
</evidence>
<dbReference type="EMBL" id="AMZH03003658">
    <property type="protein sequence ID" value="RRT71615.1"/>
    <property type="molecule type" value="Genomic_DNA"/>
</dbReference>
<feature type="compositionally biased region" description="Low complexity" evidence="6">
    <location>
        <begin position="304"/>
        <end position="325"/>
    </location>
</feature>
<sequence>MRDPHSIGMSHRGLKERSPRRPPLSLAIQIERCLTFLSCSGRPKSILFLSHLIGIPYNSAAEASPPAKMPAWWKGKSKSKSKSTASPRTKEPVTPRTPRAAATTVLPDEELVAVTRHGTKEKANSFDEVLGSRKSGDLSLVGGGGLGAGTGFVFGHPLPLPTSISSYGVSTGSASSVSSSSSSEETPDLGLYRYSDPINTPRGRNGVRDSQRHEHATEDRQLFSCSPVLEQPHGGNAYSRGQNSTETIYSRRTASPSPGLTGHHPFPASPVHPSSFGLCSASPNRRQDNLRSSPQPLPLPPSSPTCSSASPSSCSSSSSSRSPKSLWKKGKLLGRGTFGHVYLGFNRILDYPISHFKCTCCSGSGQMCAIKEVKDISDDANSKECLKQLNQEYGPFGESLTRNYTAQILSGLAYLHGRKTVHSLIVKR</sequence>
<organism evidence="8 9">
    <name type="scientific">Ensete ventricosum</name>
    <name type="common">Abyssinian banana</name>
    <name type="synonym">Musa ensete</name>
    <dbReference type="NCBI Taxonomy" id="4639"/>
    <lineage>
        <taxon>Eukaryota</taxon>
        <taxon>Viridiplantae</taxon>
        <taxon>Streptophyta</taxon>
        <taxon>Embryophyta</taxon>
        <taxon>Tracheophyta</taxon>
        <taxon>Spermatophyta</taxon>
        <taxon>Magnoliopsida</taxon>
        <taxon>Liliopsida</taxon>
        <taxon>Zingiberales</taxon>
        <taxon>Musaceae</taxon>
        <taxon>Ensete</taxon>
    </lineage>
</organism>
<protein>
    <recommendedName>
        <fullName evidence="7">Protein kinase domain-containing protein</fullName>
    </recommendedName>
</protein>
<evidence type="ECO:0000259" key="7">
    <source>
        <dbReference type="PROSITE" id="PS50011"/>
    </source>
</evidence>
<feature type="domain" description="Protein kinase" evidence="7">
    <location>
        <begin position="327"/>
        <end position="428"/>
    </location>
</feature>
<dbReference type="Gene3D" id="3.30.200.20">
    <property type="entry name" value="Phosphorylase Kinase, domain 1"/>
    <property type="match status" value="1"/>
</dbReference>
<feature type="region of interest" description="Disordered" evidence="6">
    <location>
        <begin position="168"/>
        <end position="246"/>
    </location>
</feature>
<keyword evidence="4" id="KW-0418">Kinase</keyword>